<dbReference type="STRING" id="139825.A0A401H186"/>
<dbReference type="FunFam" id="1.20.1720.10:FF:000013">
    <property type="entry name" value="Related to multidrug resistance proteins"/>
    <property type="match status" value="1"/>
</dbReference>
<feature type="transmembrane region" description="Helical" evidence="8">
    <location>
        <begin position="414"/>
        <end position="438"/>
    </location>
</feature>
<feature type="transmembrane region" description="Helical" evidence="8">
    <location>
        <begin position="251"/>
        <end position="268"/>
    </location>
</feature>
<feature type="transmembrane region" description="Helical" evidence="8">
    <location>
        <begin position="355"/>
        <end position="376"/>
    </location>
</feature>
<evidence type="ECO:0000259" key="9">
    <source>
        <dbReference type="PROSITE" id="PS50850"/>
    </source>
</evidence>
<dbReference type="GO" id="GO:0015174">
    <property type="term" value="F:basic amino acid transmembrane transporter activity"/>
    <property type="evidence" value="ECO:0007669"/>
    <property type="project" value="TreeGrafter"/>
</dbReference>
<dbReference type="PANTHER" id="PTHR23501:SF84">
    <property type="entry name" value="VACUOLAR MEMBRANE AMINO ACID UPTAKE TRANSPORTER FNX2"/>
    <property type="match status" value="1"/>
</dbReference>
<evidence type="ECO:0000256" key="6">
    <source>
        <dbReference type="ARBA" id="ARBA00023136"/>
    </source>
</evidence>
<dbReference type="GO" id="GO:0000329">
    <property type="term" value="C:fungal-type vacuole membrane"/>
    <property type="evidence" value="ECO:0007669"/>
    <property type="project" value="TreeGrafter"/>
</dbReference>
<evidence type="ECO:0000256" key="3">
    <source>
        <dbReference type="ARBA" id="ARBA00022448"/>
    </source>
</evidence>
<dbReference type="InterPro" id="IPR011701">
    <property type="entry name" value="MFS"/>
</dbReference>
<reference evidence="10 11" key="1">
    <citation type="journal article" date="2018" name="Sci. Rep.">
        <title>Genome sequence of the cauliflower mushroom Sparassis crispa (Hanabiratake) and its association with beneficial usage.</title>
        <authorList>
            <person name="Kiyama R."/>
            <person name="Furutani Y."/>
            <person name="Kawaguchi K."/>
            <person name="Nakanishi T."/>
        </authorList>
    </citation>
    <scope>NUCLEOTIDE SEQUENCE [LARGE SCALE GENOMIC DNA]</scope>
</reference>
<dbReference type="RefSeq" id="XP_027619091.1">
    <property type="nucleotide sequence ID" value="XM_027763290.1"/>
</dbReference>
<dbReference type="AlphaFoldDB" id="A0A401H186"/>
<dbReference type="SUPFAM" id="SSF103473">
    <property type="entry name" value="MFS general substrate transporter"/>
    <property type="match status" value="2"/>
</dbReference>
<protein>
    <submittedName>
        <fullName evidence="10">Vacuolar membrane amino acid uptake transporter fnx2</fullName>
    </submittedName>
</protein>
<keyword evidence="5 8" id="KW-1133">Transmembrane helix</keyword>
<dbReference type="Gene3D" id="1.20.1250.20">
    <property type="entry name" value="MFS general substrate transporter like domains"/>
    <property type="match status" value="2"/>
</dbReference>
<proteinExistence type="inferred from homology"/>
<dbReference type="OrthoDB" id="3437016at2759"/>
<dbReference type="InParanoid" id="A0A401H186"/>
<dbReference type="PROSITE" id="PS50850">
    <property type="entry name" value="MFS"/>
    <property type="match status" value="1"/>
</dbReference>
<feature type="transmembrane region" description="Helical" evidence="8">
    <location>
        <begin position="59"/>
        <end position="82"/>
    </location>
</feature>
<dbReference type="Proteomes" id="UP000287166">
    <property type="component" value="Unassembled WGS sequence"/>
</dbReference>
<evidence type="ECO:0000313" key="10">
    <source>
        <dbReference type="EMBL" id="GBE88178.1"/>
    </source>
</evidence>
<name>A0A401H186_9APHY</name>
<feature type="region of interest" description="Disordered" evidence="7">
    <location>
        <begin position="25"/>
        <end position="48"/>
    </location>
</feature>
<feature type="transmembrane region" description="Helical" evidence="8">
    <location>
        <begin position="149"/>
        <end position="169"/>
    </location>
</feature>
<feature type="transmembrane region" description="Helical" evidence="8">
    <location>
        <begin position="124"/>
        <end position="143"/>
    </location>
</feature>
<dbReference type="Pfam" id="PF07690">
    <property type="entry name" value="MFS_1"/>
    <property type="match status" value="1"/>
</dbReference>
<keyword evidence="6 8" id="KW-0472">Membrane</keyword>
<dbReference type="GeneID" id="38785095"/>
<keyword evidence="4 8" id="KW-0812">Transmembrane</keyword>
<keyword evidence="3" id="KW-0813">Transport</keyword>
<dbReference type="EMBL" id="BFAD01000012">
    <property type="protein sequence ID" value="GBE88178.1"/>
    <property type="molecule type" value="Genomic_DNA"/>
</dbReference>
<evidence type="ECO:0000256" key="5">
    <source>
        <dbReference type="ARBA" id="ARBA00022989"/>
    </source>
</evidence>
<accession>A0A401H186</accession>
<evidence type="ECO:0000256" key="4">
    <source>
        <dbReference type="ARBA" id="ARBA00022692"/>
    </source>
</evidence>
<keyword evidence="11" id="KW-1185">Reference proteome</keyword>
<organism evidence="10 11">
    <name type="scientific">Sparassis crispa</name>
    <dbReference type="NCBI Taxonomy" id="139825"/>
    <lineage>
        <taxon>Eukaryota</taxon>
        <taxon>Fungi</taxon>
        <taxon>Dikarya</taxon>
        <taxon>Basidiomycota</taxon>
        <taxon>Agaricomycotina</taxon>
        <taxon>Agaricomycetes</taxon>
        <taxon>Polyporales</taxon>
        <taxon>Sparassidaceae</taxon>
        <taxon>Sparassis</taxon>
    </lineage>
</organism>
<evidence type="ECO:0000256" key="1">
    <source>
        <dbReference type="ARBA" id="ARBA00004127"/>
    </source>
</evidence>
<comment type="similarity">
    <text evidence="2">Belongs to the major facilitator superfamily.</text>
</comment>
<feature type="domain" description="Major facilitator superfamily (MFS) profile" evidence="9">
    <location>
        <begin position="59"/>
        <end position="515"/>
    </location>
</feature>
<sequence length="583" mass="60504">MADEATPLLRDPDSKDDQIVAYTEPIEANASSRASEVGDPEGSPAEEEVLKPKASIRAVMVPMMLGIFLVAMDQTIVTATYASIGSQFESLQNTSWIATGYMLTLTSFQPLYGKLSDIFGRKACLIFAYAVFALGSLFCGLARSMPQLIVARAVAGIGGGGMSTVATIIMSDVVPLRKRGTWQGIANIAFASGSATGAPLGGVLADTIGWRWAFLLQVPLTVLAILSVALGLRLPRADNAAFRAKLRRVDFGGAFTLVLAVFALLLALDRGANAAWRAPLTLCAFAVSALAFALFALVETRVAAEPLAPRHIVASGALLASYLCNLLVNGVFFVITFHVPLFLQAVRGLGAARAGAALIPCIAGGVSASVLSGLVMQATGRYYWLTVGAFGVTLAGAVLVALEAGAVGFDMVWLCVGLFAMNFGGGASLTTTLIALIANAGPADQAVATAVSYLFRSLGSVVFLSLGTTLSQEVLRARLRAGLSGADVDEIIEHVRASLAYVGELPPAVRAVVREAYAAGVQAALWFAVGLAGLGLDHPDQDQLDNVGTLTISSFSSSAGGAPSSSDMVGYGDRGRDEFSARI</sequence>
<evidence type="ECO:0000256" key="8">
    <source>
        <dbReference type="SAM" id="Phobius"/>
    </source>
</evidence>
<evidence type="ECO:0000256" key="7">
    <source>
        <dbReference type="SAM" id="MobiDB-lite"/>
    </source>
</evidence>
<evidence type="ECO:0000313" key="11">
    <source>
        <dbReference type="Proteomes" id="UP000287166"/>
    </source>
</evidence>
<evidence type="ECO:0000256" key="2">
    <source>
        <dbReference type="ARBA" id="ARBA00008335"/>
    </source>
</evidence>
<feature type="transmembrane region" description="Helical" evidence="8">
    <location>
        <begin position="450"/>
        <end position="470"/>
    </location>
</feature>
<dbReference type="InterPro" id="IPR036259">
    <property type="entry name" value="MFS_trans_sf"/>
</dbReference>
<comment type="subcellular location">
    <subcellularLocation>
        <location evidence="1">Endomembrane system</location>
        <topology evidence="1">Multi-pass membrane protein</topology>
    </subcellularLocation>
</comment>
<gene>
    <name evidence="10" type="ORF">SCP_1204090</name>
</gene>
<comment type="caution">
    <text evidence="10">The sequence shown here is derived from an EMBL/GenBank/DDBJ whole genome shotgun (WGS) entry which is preliminary data.</text>
</comment>
<dbReference type="GO" id="GO:0012505">
    <property type="term" value="C:endomembrane system"/>
    <property type="evidence" value="ECO:0007669"/>
    <property type="project" value="UniProtKB-SubCell"/>
</dbReference>
<dbReference type="CDD" id="cd17502">
    <property type="entry name" value="MFS_Azr1_MDR_like"/>
    <property type="match status" value="1"/>
</dbReference>
<feature type="transmembrane region" description="Helical" evidence="8">
    <location>
        <begin position="280"/>
        <end position="298"/>
    </location>
</feature>
<feature type="transmembrane region" description="Helical" evidence="8">
    <location>
        <begin position="318"/>
        <end position="343"/>
    </location>
</feature>
<feature type="transmembrane region" description="Helical" evidence="8">
    <location>
        <begin position="382"/>
        <end position="402"/>
    </location>
</feature>
<dbReference type="PANTHER" id="PTHR23501">
    <property type="entry name" value="MAJOR FACILITATOR SUPERFAMILY"/>
    <property type="match status" value="1"/>
</dbReference>
<dbReference type="FunCoup" id="A0A401H186">
    <property type="interactions" value="21"/>
</dbReference>
<dbReference type="InterPro" id="IPR020846">
    <property type="entry name" value="MFS_dom"/>
</dbReference>
<feature type="transmembrane region" description="Helical" evidence="8">
    <location>
        <begin position="212"/>
        <end position="231"/>
    </location>
</feature>